<evidence type="ECO:0000259" key="6">
    <source>
        <dbReference type="PROSITE" id="PS50135"/>
    </source>
</evidence>
<keyword evidence="2 4" id="KW-0863">Zinc-finger</keyword>
<sequence length="282" mass="31409">MAEVGKPFNCPICLELAYKPVVQGCGHMFCFWCVHRSMNTTTVSHCPVCQKSYVHLPRISSQLHLLLQVVHPREYSARAVEVAAEERDQNLFSPVMDPPSPSSSSVHNPNPKAILTCKVCKNLLFKPVALNCGHLMCQSCAAAGPSNACVLCGVHHPGPFPNVCIDLNQYMEKELGSSYAHRSKEVGKKNSVATWKFAHAEDGSTLNSQIHPSVGCDSCGMMPILGRRYHCLDCPETCGYDLCQSCHERGSTLPGRFNQQHTARHRMEERSLRSPWIFVWSW</sequence>
<dbReference type="Gene3D" id="3.30.40.10">
    <property type="entry name" value="Zinc/RING finger domain, C3HC4 (zinc finger)"/>
    <property type="match status" value="2"/>
</dbReference>
<dbReference type="Pfam" id="PF00569">
    <property type="entry name" value="ZZ"/>
    <property type="match status" value="1"/>
</dbReference>
<dbReference type="PANTHER" id="PTHR15898">
    <property type="entry name" value="BIFUNCTIONAL APOPTOSIS REGULATOR"/>
    <property type="match status" value="1"/>
</dbReference>
<accession>A0A8T0IK83</accession>
<dbReference type="Proteomes" id="UP000822688">
    <property type="component" value="Chromosome 3"/>
</dbReference>
<dbReference type="GO" id="GO:0043161">
    <property type="term" value="P:proteasome-mediated ubiquitin-dependent protein catabolic process"/>
    <property type="evidence" value="ECO:0007669"/>
    <property type="project" value="TreeGrafter"/>
</dbReference>
<evidence type="ECO:0000313" key="7">
    <source>
        <dbReference type="EMBL" id="KAG0583257.1"/>
    </source>
</evidence>
<dbReference type="InterPro" id="IPR000433">
    <property type="entry name" value="Znf_ZZ"/>
</dbReference>
<feature type="domain" description="RING-type" evidence="5">
    <location>
        <begin position="10"/>
        <end position="50"/>
    </location>
</feature>
<dbReference type="FunFam" id="3.30.40.10:FF:000489">
    <property type="entry name" value="E3 ubiquitin-protein ligase PRT1"/>
    <property type="match status" value="1"/>
</dbReference>
<evidence type="ECO:0000256" key="1">
    <source>
        <dbReference type="ARBA" id="ARBA00022723"/>
    </source>
</evidence>
<dbReference type="InterPro" id="IPR027370">
    <property type="entry name" value="Znf-RING_euk"/>
</dbReference>
<evidence type="ECO:0000256" key="3">
    <source>
        <dbReference type="ARBA" id="ARBA00022833"/>
    </source>
</evidence>
<dbReference type="SMART" id="SM00184">
    <property type="entry name" value="RING"/>
    <property type="match status" value="2"/>
</dbReference>
<proteinExistence type="predicted"/>
<dbReference type="InterPro" id="IPR001841">
    <property type="entry name" value="Znf_RING"/>
</dbReference>
<dbReference type="Pfam" id="PF13923">
    <property type="entry name" value="zf-C3HC4_2"/>
    <property type="match status" value="1"/>
</dbReference>
<keyword evidence="8" id="KW-1185">Reference proteome</keyword>
<dbReference type="SMART" id="SM00291">
    <property type="entry name" value="ZnF_ZZ"/>
    <property type="match status" value="1"/>
</dbReference>
<dbReference type="FunFam" id="3.30.60.90:FF:000014">
    <property type="entry name" value="E3 ubiquitin-protein ligase PRT1"/>
    <property type="match status" value="1"/>
</dbReference>
<evidence type="ECO:0000256" key="2">
    <source>
        <dbReference type="ARBA" id="ARBA00022771"/>
    </source>
</evidence>
<keyword evidence="3" id="KW-0862">Zinc</keyword>
<dbReference type="InterPro" id="IPR017907">
    <property type="entry name" value="Znf_RING_CS"/>
</dbReference>
<protein>
    <submittedName>
        <fullName evidence="7">Uncharacterized protein</fullName>
    </submittedName>
</protein>
<feature type="domain" description="RING-type" evidence="5">
    <location>
        <begin position="117"/>
        <end position="152"/>
    </location>
</feature>
<dbReference type="Pfam" id="PF13445">
    <property type="entry name" value="zf-RING_UBOX"/>
    <property type="match status" value="1"/>
</dbReference>
<dbReference type="PROSITE" id="PS50135">
    <property type="entry name" value="ZF_ZZ_2"/>
    <property type="match status" value="1"/>
</dbReference>
<name>A0A8T0IK83_CERPU</name>
<reference evidence="7" key="1">
    <citation type="submission" date="2020-06" db="EMBL/GenBank/DDBJ databases">
        <title>WGS assembly of Ceratodon purpureus strain R40.</title>
        <authorList>
            <person name="Carey S.B."/>
            <person name="Jenkins J."/>
            <person name="Shu S."/>
            <person name="Lovell J.T."/>
            <person name="Sreedasyam A."/>
            <person name="Maumus F."/>
            <person name="Tiley G.P."/>
            <person name="Fernandez-Pozo N."/>
            <person name="Barry K."/>
            <person name="Chen C."/>
            <person name="Wang M."/>
            <person name="Lipzen A."/>
            <person name="Daum C."/>
            <person name="Saski C.A."/>
            <person name="Payton A.C."/>
            <person name="Mcbreen J.C."/>
            <person name="Conrad R.E."/>
            <person name="Kollar L.M."/>
            <person name="Olsson S."/>
            <person name="Huttunen S."/>
            <person name="Landis J.B."/>
            <person name="Wickett N.J."/>
            <person name="Johnson M.G."/>
            <person name="Rensing S.A."/>
            <person name="Grimwood J."/>
            <person name="Schmutz J."/>
            <person name="Mcdaniel S.F."/>
        </authorList>
    </citation>
    <scope>NUCLEOTIDE SEQUENCE</scope>
    <source>
        <strain evidence="7">R40</strain>
    </source>
</reference>
<comment type="caution">
    <text evidence="7">The sequence shown here is derived from an EMBL/GenBank/DDBJ whole genome shotgun (WGS) entry which is preliminary data.</text>
</comment>
<dbReference type="PROSITE" id="PS00518">
    <property type="entry name" value="ZF_RING_1"/>
    <property type="match status" value="2"/>
</dbReference>
<dbReference type="PROSITE" id="PS50089">
    <property type="entry name" value="ZF_RING_2"/>
    <property type="match status" value="2"/>
</dbReference>
<dbReference type="OrthoDB" id="6270329at2759"/>
<dbReference type="AlphaFoldDB" id="A0A8T0IK83"/>
<dbReference type="InterPro" id="IPR043145">
    <property type="entry name" value="Znf_ZZ_sf"/>
</dbReference>
<evidence type="ECO:0000313" key="8">
    <source>
        <dbReference type="Proteomes" id="UP000822688"/>
    </source>
</evidence>
<dbReference type="EMBL" id="CM026423">
    <property type="protein sequence ID" value="KAG0583257.1"/>
    <property type="molecule type" value="Genomic_DNA"/>
</dbReference>
<evidence type="ECO:0000259" key="5">
    <source>
        <dbReference type="PROSITE" id="PS50089"/>
    </source>
</evidence>
<gene>
    <name evidence="7" type="ORF">KC19_3G121500</name>
</gene>
<keyword evidence="1" id="KW-0479">Metal-binding</keyword>
<dbReference type="InterPro" id="IPR013083">
    <property type="entry name" value="Znf_RING/FYVE/PHD"/>
</dbReference>
<dbReference type="Gene3D" id="3.30.60.90">
    <property type="match status" value="1"/>
</dbReference>
<evidence type="ECO:0000256" key="4">
    <source>
        <dbReference type="PROSITE-ProRule" id="PRU00228"/>
    </source>
</evidence>
<dbReference type="GO" id="GO:0008270">
    <property type="term" value="F:zinc ion binding"/>
    <property type="evidence" value="ECO:0007669"/>
    <property type="project" value="UniProtKB-KW"/>
</dbReference>
<dbReference type="SUPFAM" id="SSF57850">
    <property type="entry name" value="RING/U-box"/>
    <property type="match status" value="3"/>
</dbReference>
<dbReference type="PANTHER" id="PTHR15898:SF13">
    <property type="entry name" value="BIFUNCTIONAL APOPTOSIS REGULATOR"/>
    <property type="match status" value="1"/>
</dbReference>
<dbReference type="GO" id="GO:0061630">
    <property type="term" value="F:ubiquitin protein ligase activity"/>
    <property type="evidence" value="ECO:0007669"/>
    <property type="project" value="TreeGrafter"/>
</dbReference>
<feature type="domain" description="ZZ-type" evidence="6">
    <location>
        <begin position="211"/>
        <end position="275"/>
    </location>
</feature>
<organism evidence="7 8">
    <name type="scientific">Ceratodon purpureus</name>
    <name type="common">Fire moss</name>
    <name type="synonym">Dicranum purpureum</name>
    <dbReference type="NCBI Taxonomy" id="3225"/>
    <lineage>
        <taxon>Eukaryota</taxon>
        <taxon>Viridiplantae</taxon>
        <taxon>Streptophyta</taxon>
        <taxon>Embryophyta</taxon>
        <taxon>Bryophyta</taxon>
        <taxon>Bryophytina</taxon>
        <taxon>Bryopsida</taxon>
        <taxon>Dicranidae</taxon>
        <taxon>Pseudoditrichales</taxon>
        <taxon>Ditrichaceae</taxon>
        <taxon>Ceratodon</taxon>
    </lineage>
</organism>